<dbReference type="PANTHER" id="PTHR10953">
    <property type="entry name" value="UBIQUITIN-ACTIVATING ENZYME E1"/>
    <property type="match status" value="1"/>
</dbReference>
<feature type="domain" description="THIF-type NAD/FAD binding fold" evidence="9">
    <location>
        <begin position="369"/>
        <end position="604"/>
    </location>
</feature>
<dbReference type="AlphaFoldDB" id="A0A9W8HCM8"/>
<evidence type="ECO:0000256" key="6">
    <source>
        <dbReference type="PIRSR" id="PIRSR606285-1"/>
    </source>
</evidence>
<comment type="function">
    <text evidence="7">E1-like activating enzyme involved in the 2 ubiquitin-like systems required for cytoplasm to vacuole transport (Cvt) and autophagy. Activates ATG12 for its conjugation with ATG5 and ATG8 for its conjugation with phosphatidylethanolamine. Both systems are needed for the ATG8 association to Cvt vesicles and autophagosomes membranes. Autophagy is essential for maintenance of amino acid levels and protein synthesis under nitrogen starvation. Required for selective autophagic degradation of the nucleus (nucleophagy) as well as for mitophagy which contributes to regulate mitochondrial quantity and quality by eliminating the mitochondria to a basal level to fulfill cellular energy requirements and preventing excess ROS production.</text>
</comment>
<dbReference type="Gene3D" id="3.40.140.70">
    <property type="entry name" value="Ubiquitin-like modifier-activating enzyme ATG7 N-terminal domain"/>
    <property type="match status" value="1"/>
</dbReference>
<keyword evidence="3 7" id="KW-0813">Transport</keyword>
<dbReference type="GO" id="GO:0019779">
    <property type="term" value="F:Atg8 activating enzyme activity"/>
    <property type="evidence" value="ECO:0007669"/>
    <property type="project" value="TreeGrafter"/>
</dbReference>
<dbReference type="InterPro" id="IPR000594">
    <property type="entry name" value="ThiF_NAD_FAD-bd"/>
</dbReference>
<dbReference type="InterPro" id="IPR035985">
    <property type="entry name" value="Ubiquitin-activating_enz"/>
</dbReference>
<protein>
    <recommendedName>
        <fullName evidence="2 7">Ubiquitin-like modifier-activating enzyme ATG7</fullName>
    </recommendedName>
    <alternativeName>
        <fullName evidence="7">Autophagy-related protein 7</fullName>
    </alternativeName>
</protein>
<evidence type="ECO:0000259" key="10">
    <source>
        <dbReference type="Pfam" id="PF16420"/>
    </source>
</evidence>
<evidence type="ECO:0000256" key="3">
    <source>
        <dbReference type="ARBA" id="ARBA00022448"/>
    </source>
</evidence>
<dbReference type="InterPro" id="IPR006285">
    <property type="entry name" value="Atg7"/>
</dbReference>
<evidence type="ECO:0000256" key="4">
    <source>
        <dbReference type="ARBA" id="ARBA00022927"/>
    </source>
</evidence>
<dbReference type="Pfam" id="PF16420">
    <property type="entry name" value="ATG7_N"/>
    <property type="match status" value="1"/>
</dbReference>
<dbReference type="InterPro" id="IPR042522">
    <property type="entry name" value="Atg7_N_1"/>
</dbReference>
<dbReference type="GO" id="GO:0034727">
    <property type="term" value="P:piecemeal microautophagy of the nucleus"/>
    <property type="evidence" value="ECO:0007669"/>
    <property type="project" value="TreeGrafter"/>
</dbReference>
<dbReference type="OrthoDB" id="338614at2759"/>
<dbReference type="FunFam" id="3.40.50.720:FF:000243">
    <property type="entry name" value="Ubiquitin-like modifier-activating enzyme ATG7"/>
    <property type="match status" value="1"/>
</dbReference>
<dbReference type="EMBL" id="JANBUM010000150">
    <property type="protein sequence ID" value="KAJ2783248.1"/>
    <property type="molecule type" value="Genomic_DNA"/>
</dbReference>
<gene>
    <name evidence="11" type="primary">ATG7</name>
    <name evidence="11" type="ORF">GGI15_002661</name>
</gene>
<evidence type="ECO:0000256" key="2">
    <source>
        <dbReference type="ARBA" id="ARBA00017647"/>
    </source>
</evidence>
<keyword evidence="7" id="KW-0963">Cytoplasm</keyword>
<keyword evidence="5 7" id="KW-0072">Autophagy</keyword>
<dbReference type="Gene3D" id="3.40.140.100">
    <property type="entry name" value="Ubiquitin-like modifier-activating enzyme ATG7 C-terminal domain"/>
    <property type="match status" value="1"/>
</dbReference>
<dbReference type="GO" id="GO:0000407">
    <property type="term" value="C:phagophore assembly site"/>
    <property type="evidence" value="ECO:0007669"/>
    <property type="project" value="UniProtKB-SubCell"/>
</dbReference>
<dbReference type="GO" id="GO:0000422">
    <property type="term" value="P:autophagy of mitochondrion"/>
    <property type="evidence" value="ECO:0007669"/>
    <property type="project" value="TreeGrafter"/>
</dbReference>
<keyword evidence="11" id="KW-0378">Hydrolase</keyword>
<comment type="subcellular location">
    <subcellularLocation>
        <location evidence="7">Cytoplasm</location>
    </subcellularLocation>
    <subcellularLocation>
        <location evidence="7">Preautophagosomal structure</location>
    </subcellularLocation>
</comment>
<evidence type="ECO:0000259" key="9">
    <source>
        <dbReference type="Pfam" id="PF00899"/>
    </source>
</evidence>
<dbReference type="InterPro" id="IPR032197">
    <property type="entry name" value="Atg7_N"/>
</dbReference>
<evidence type="ECO:0000256" key="8">
    <source>
        <dbReference type="SAM" id="MobiDB-lite"/>
    </source>
</evidence>
<dbReference type="GO" id="GO:0019778">
    <property type="term" value="F:Atg12 activating enzyme activity"/>
    <property type="evidence" value="ECO:0007669"/>
    <property type="project" value="TreeGrafter"/>
</dbReference>
<organism evidence="11 12">
    <name type="scientific">Coemansia interrupta</name>
    <dbReference type="NCBI Taxonomy" id="1126814"/>
    <lineage>
        <taxon>Eukaryota</taxon>
        <taxon>Fungi</taxon>
        <taxon>Fungi incertae sedis</taxon>
        <taxon>Zoopagomycota</taxon>
        <taxon>Kickxellomycotina</taxon>
        <taxon>Kickxellomycetes</taxon>
        <taxon>Kickxellales</taxon>
        <taxon>Kickxellaceae</taxon>
        <taxon>Coemansia</taxon>
    </lineage>
</organism>
<evidence type="ECO:0000256" key="5">
    <source>
        <dbReference type="ARBA" id="ARBA00023006"/>
    </source>
</evidence>
<dbReference type="InterPro" id="IPR045886">
    <property type="entry name" value="ThiF/MoeB/HesA"/>
</dbReference>
<proteinExistence type="inferred from homology"/>
<dbReference type="NCBIfam" id="TIGR01381">
    <property type="entry name" value="E1_like_apg7"/>
    <property type="match status" value="1"/>
</dbReference>
<dbReference type="Proteomes" id="UP001140172">
    <property type="component" value="Unassembled WGS sequence"/>
</dbReference>
<sequence length="756" mass="81494">MSQIVQFEPFSSTIEPEFWAGLAHHKLHSARLDTARASIRGEFIGGRRHAVRGSTAGEIVQRVAVPARLRVSQGIWSSSDGSGGGNAGDDNGASAQPSGVTVTGHLYNTNTIEEFKKCDKGELLRGVGAEILEDVCSGRATKNPELLWPFVLLSFSDLKKYHFYHWFGFPAVTADPPDTYEAMTPLSSHIGSEADLDALRAAYAEYAASVDGAFLVRYQPGSSCAWQLYSLAEWDAAFAETPGGERAETMLAFIDPSSHASRLGWPLRNLLTWMRHAHAETRRVRVLCFRDAALCAASSSAQQSKVDPSAFESIVVDINVTAAADLKSANSVSGWERNERDKLAPRMVNLSSTMDPVRLAESALDLNLQLMRWRLAPSIDLAKIAGTRALLVGSGTLGAYAARALLAWGVRKITFIDNGRVSFSNPPRQPLYEFEDTLGGGKPKAEAAAEAMRRIFPNVDAQGVQMSIPMPGHAVSPAELDSTRLTVEKLDSLVQEHDVVFLLTDSRESRWLPTMLGTLHRKIVICVALGFDSYVAMRHGVYPDADDASRGRLGCYFCNDVVAPTDSLTDRTLDQQCTVTRPGLAPIASGTAVELLTTILQHPLGGLAPAPTSGSGSGGNSESLSDAPSQEGVFGVPDHQIRGYLAGFRQHAIVGQSSDMCTACSPKIITAYREHGFEFLLRAFNNTLVAEDAPHVPIAVEDGAANVPEGYSYLETLTGLAALHRQTDDIMADIEWSDAEDADAAAGDTDDDFEAV</sequence>
<feature type="domain" description="Ubiquitin-like modifier-activating enzyme Atg7 N-terminal" evidence="10">
    <location>
        <begin position="5"/>
        <end position="354"/>
    </location>
</feature>
<feature type="region of interest" description="Disordered" evidence="8">
    <location>
        <begin position="78"/>
        <end position="98"/>
    </location>
</feature>
<dbReference type="Pfam" id="PF00899">
    <property type="entry name" value="ThiF"/>
    <property type="match status" value="1"/>
</dbReference>
<comment type="subunit">
    <text evidence="7">Homodimer.</text>
</comment>
<dbReference type="Gene3D" id="3.40.50.720">
    <property type="entry name" value="NAD(P)-binding Rossmann-like Domain"/>
    <property type="match status" value="1"/>
</dbReference>
<dbReference type="GO" id="GO:0006995">
    <property type="term" value="P:cellular response to nitrogen starvation"/>
    <property type="evidence" value="ECO:0007669"/>
    <property type="project" value="TreeGrafter"/>
</dbReference>
<dbReference type="GO" id="GO:0032446">
    <property type="term" value="P:protein modification by small protein conjugation"/>
    <property type="evidence" value="ECO:0007669"/>
    <property type="project" value="TreeGrafter"/>
</dbReference>
<dbReference type="PANTHER" id="PTHR10953:SF3">
    <property type="entry name" value="UBIQUITIN-LIKE MODIFIER-ACTIVATING ENZYME ATG7"/>
    <property type="match status" value="1"/>
</dbReference>
<comment type="similarity">
    <text evidence="1 7">Belongs to the ATG7 family.</text>
</comment>
<dbReference type="GO" id="GO:0000045">
    <property type="term" value="P:autophagosome assembly"/>
    <property type="evidence" value="ECO:0007669"/>
    <property type="project" value="TreeGrafter"/>
</dbReference>
<keyword evidence="12" id="KW-1185">Reference proteome</keyword>
<evidence type="ECO:0000313" key="12">
    <source>
        <dbReference type="Proteomes" id="UP001140172"/>
    </source>
</evidence>
<dbReference type="GO" id="GO:0016787">
    <property type="term" value="F:hydrolase activity"/>
    <property type="evidence" value="ECO:0007669"/>
    <property type="project" value="UniProtKB-KW"/>
</dbReference>
<dbReference type="InterPro" id="IPR042523">
    <property type="entry name" value="Atg7_N_2"/>
</dbReference>
<evidence type="ECO:0000256" key="7">
    <source>
        <dbReference type="RuleBase" id="RU366022"/>
    </source>
</evidence>
<keyword evidence="4 7" id="KW-0653">Protein transport</keyword>
<feature type="region of interest" description="Disordered" evidence="8">
    <location>
        <begin position="607"/>
        <end position="632"/>
    </location>
</feature>
<feature type="active site" description="Glycyl thioester intermediate" evidence="6">
    <location>
        <position position="577"/>
    </location>
</feature>
<feature type="compositionally biased region" description="Low complexity" evidence="8">
    <location>
        <begin position="607"/>
        <end position="625"/>
    </location>
</feature>
<name>A0A9W8HCM8_9FUNG</name>
<evidence type="ECO:0000313" key="11">
    <source>
        <dbReference type="EMBL" id="KAJ2783248.1"/>
    </source>
</evidence>
<dbReference type="SUPFAM" id="SSF69572">
    <property type="entry name" value="Activating enzymes of the ubiquitin-like proteins"/>
    <property type="match status" value="1"/>
</dbReference>
<dbReference type="GO" id="GO:0015031">
    <property type="term" value="P:protein transport"/>
    <property type="evidence" value="ECO:0007669"/>
    <property type="project" value="UniProtKB-UniRule"/>
</dbReference>
<comment type="caution">
    <text evidence="11">The sequence shown here is derived from an EMBL/GenBank/DDBJ whole genome shotgun (WGS) entry which is preliminary data.</text>
</comment>
<evidence type="ECO:0000256" key="1">
    <source>
        <dbReference type="ARBA" id="ARBA00010931"/>
    </source>
</evidence>
<reference evidence="11" key="1">
    <citation type="submission" date="2022-07" db="EMBL/GenBank/DDBJ databases">
        <title>Phylogenomic reconstructions and comparative analyses of Kickxellomycotina fungi.</title>
        <authorList>
            <person name="Reynolds N.K."/>
            <person name="Stajich J.E."/>
            <person name="Barry K."/>
            <person name="Grigoriev I.V."/>
            <person name="Crous P."/>
            <person name="Smith M.E."/>
        </authorList>
    </citation>
    <scope>NUCLEOTIDE SEQUENCE</scope>
    <source>
        <strain evidence="11">BCRC 34489</strain>
    </source>
</reference>
<accession>A0A9W8HCM8</accession>
<keyword evidence="7" id="KW-0833">Ubl conjugation pathway</keyword>